<accession>U2EN52</accession>
<evidence type="ECO:0000313" key="2">
    <source>
        <dbReference type="Proteomes" id="UP000016620"/>
    </source>
</evidence>
<proteinExistence type="predicted"/>
<organism evidence="1 2">
    <name type="scientific">Campylobacter concisus UNSWCS</name>
    <dbReference type="NCBI Taxonomy" id="1242968"/>
    <lineage>
        <taxon>Bacteria</taxon>
        <taxon>Pseudomonadati</taxon>
        <taxon>Campylobacterota</taxon>
        <taxon>Epsilonproteobacteria</taxon>
        <taxon>Campylobacterales</taxon>
        <taxon>Campylobacteraceae</taxon>
        <taxon>Campylobacter</taxon>
    </lineage>
</organism>
<dbReference type="Proteomes" id="UP000016620">
    <property type="component" value="Unassembled WGS sequence"/>
</dbReference>
<name>U2EN52_9BACT</name>
<dbReference type="EMBL" id="ANNG01000057">
    <property type="protein sequence ID" value="ERJ25436.1"/>
    <property type="molecule type" value="Genomic_DNA"/>
</dbReference>
<sequence length="160" mass="18345">MKRFLVILLMGMFVFCGCESKDENIKADIEKYEELLTNMYIFYYKKYNPVRCAHTQYKGYLFIKCFEAGGDHTQGGVYVVDDTATNKFGGFDVYAINGKAITHRSVMLKSANKELEDLKILPAPAPKWLDLVEIHNLIDSRQNFEGEYIKQSLFVGDATE</sequence>
<dbReference type="RefSeq" id="WP_021088394.1">
    <property type="nucleotide sequence ID" value="NZ_ANNG01000057.1"/>
</dbReference>
<gene>
    <name evidence="1" type="ORF">UNSWCS_1549</name>
</gene>
<dbReference type="PROSITE" id="PS51257">
    <property type="entry name" value="PROKAR_LIPOPROTEIN"/>
    <property type="match status" value="1"/>
</dbReference>
<comment type="caution">
    <text evidence="1">The sequence shown here is derived from an EMBL/GenBank/DDBJ whole genome shotgun (WGS) entry which is preliminary data.</text>
</comment>
<evidence type="ECO:0008006" key="3">
    <source>
        <dbReference type="Google" id="ProtNLM"/>
    </source>
</evidence>
<reference evidence="1 2" key="1">
    <citation type="journal article" date="2013" name="BMC Genomics">
        <title>Comparative genomics of Campylobacter concisus isolates reveals genetic diversity and provides insights into disease association.</title>
        <authorList>
            <person name="Deshpande N.P."/>
            <person name="Kaakoush N.O."/>
            <person name="Wilkins M.R."/>
            <person name="Mitchell H.M."/>
        </authorList>
    </citation>
    <scope>NUCLEOTIDE SEQUENCE [LARGE SCALE GENOMIC DNA]</scope>
    <source>
        <strain evidence="1 2">UNSWCS</strain>
    </source>
</reference>
<protein>
    <recommendedName>
        <fullName evidence="3">Lipoprotein</fullName>
    </recommendedName>
</protein>
<dbReference type="PATRIC" id="fig|1242968.3.peg.2007"/>
<dbReference type="AlphaFoldDB" id="U2EN52"/>
<evidence type="ECO:0000313" key="1">
    <source>
        <dbReference type="EMBL" id="ERJ25436.1"/>
    </source>
</evidence>